<keyword evidence="3" id="KW-1185">Reference proteome</keyword>
<reference evidence="2 3" key="1">
    <citation type="submission" date="2020-04" db="EMBL/GenBank/DDBJ databases">
        <title>A Flavivirga sp. nov.</title>
        <authorList>
            <person name="Sun X."/>
        </authorList>
    </citation>
    <scope>NUCLEOTIDE SEQUENCE [LARGE SCALE GENOMIC DNA]</scope>
    <source>
        <strain evidence="2 3">Y03</strain>
    </source>
</reference>
<sequence length="317" mass="35177">MNQKTALVTGANSGVGLETVKQLSQLGYTKIILVCRTIEKGEVTIKKLLDEGFNNVYSVLAANLADKKSSHNALKELIDKNYRINLLILNACIVPKTLERNDDGMELSFASALLGHHILTVGLLDADLLTTDARIVTAGSEAARGDMPMMGLPNIDKIINEEFNGDSEDTLRSFMFPSSNKKYHPMKNYSLTKLYVSLWTRSLARKLPNHIIANSISPGATPNTNFARHQSWVMQKIMLPIMKTFGPMMGMSGTLKDAAKRYLKILDFDETTNGKFWVSKKGKMIGPLVIFSSPYLENVNFQNAVWNVIENTSSNKA</sequence>
<gene>
    <name evidence="2" type="ORF">HHX25_16140</name>
</gene>
<dbReference type="InterPro" id="IPR036291">
    <property type="entry name" value="NAD(P)-bd_dom_sf"/>
</dbReference>
<dbReference type="SUPFAM" id="SSF51735">
    <property type="entry name" value="NAD(P)-binding Rossmann-fold domains"/>
    <property type="match status" value="1"/>
</dbReference>
<protein>
    <submittedName>
        <fullName evidence="2">SDR family NAD(P)-dependent oxidoreductase</fullName>
    </submittedName>
</protein>
<dbReference type="Pfam" id="PF00106">
    <property type="entry name" value="adh_short"/>
    <property type="match status" value="1"/>
</dbReference>
<evidence type="ECO:0000313" key="2">
    <source>
        <dbReference type="EMBL" id="NMH89044.1"/>
    </source>
</evidence>
<accession>A0ABX1S3N3</accession>
<evidence type="ECO:0000313" key="3">
    <source>
        <dbReference type="Proteomes" id="UP000746690"/>
    </source>
</evidence>
<name>A0ABX1S3N3_9FLAO</name>
<keyword evidence="1" id="KW-0560">Oxidoreductase</keyword>
<organism evidence="2 3">
    <name type="scientific">Flavivirga algicola</name>
    <dbReference type="NCBI Taxonomy" id="2729136"/>
    <lineage>
        <taxon>Bacteria</taxon>
        <taxon>Pseudomonadati</taxon>
        <taxon>Bacteroidota</taxon>
        <taxon>Flavobacteriia</taxon>
        <taxon>Flavobacteriales</taxon>
        <taxon>Flavobacteriaceae</taxon>
        <taxon>Flavivirga</taxon>
    </lineage>
</organism>
<evidence type="ECO:0000256" key="1">
    <source>
        <dbReference type="ARBA" id="ARBA00023002"/>
    </source>
</evidence>
<dbReference type="RefSeq" id="WP_169675654.1">
    <property type="nucleotide sequence ID" value="NZ_JABBHF010000010.1"/>
</dbReference>
<comment type="caution">
    <text evidence="2">The sequence shown here is derived from an EMBL/GenBank/DDBJ whole genome shotgun (WGS) entry which is preliminary data.</text>
</comment>
<dbReference type="Gene3D" id="3.40.50.720">
    <property type="entry name" value="NAD(P)-binding Rossmann-like Domain"/>
    <property type="match status" value="1"/>
</dbReference>
<dbReference type="PANTHER" id="PTHR43157">
    <property type="entry name" value="PHOSPHATIDYLINOSITOL-GLYCAN BIOSYNTHESIS CLASS F PROTEIN-RELATED"/>
    <property type="match status" value="1"/>
</dbReference>
<dbReference type="InterPro" id="IPR002347">
    <property type="entry name" value="SDR_fam"/>
</dbReference>
<dbReference type="PANTHER" id="PTHR43157:SF31">
    <property type="entry name" value="PHOSPHATIDYLINOSITOL-GLYCAN BIOSYNTHESIS CLASS F PROTEIN"/>
    <property type="match status" value="1"/>
</dbReference>
<dbReference type="PRINTS" id="PR00081">
    <property type="entry name" value="GDHRDH"/>
</dbReference>
<proteinExistence type="predicted"/>
<dbReference type="Proteomes" id="UP000746690">
    <property type="component" value="Unassembled WGS sequence"/>
</dbReference>
<dbReference type="EMBL" id="JABBHF010000010">
    <property type="protein sequence ID" value="NMH89044.1"/>
    <property type="molecule type" value="Genomic_DNA"/>
</dbReference>